<accession>A0ABT6AG43</accession>
<dbReference type="PANTHER" id="PTHR43130">
    <property type="entry name" value="ARAC-FAMILY TRANSCRIPTIONAL REGULATOR"/>
    <property type="match status" value="1"/>
</dbReference>
<dbReference type="SUPFAM" id="SSF52317">
    <property type="entry name" value="Class I glutamine amidotransferase-like"/>
    <property type="match status" value="1"/>
</dbReference>
<dbReference type="RefSeq" id="WP_276263414.1">
    <property type="nucleotide sequence ID" value="NZ_JARJLM010000017.1"/>
</dbReference>
<name>A0ABT6AG43_9BURK</name>
<dbReference type="Gene3D" id="3.40.50.880">
    <property type="match status" value="1"/>
</dbReference>
<dbReference type="InterPro" id="IPR002818">
    <property type="entry name" value="DJ-1/PfpI"/>
</dbReference>
<sequence>MTAQNRMVASGTSMASPAASPEEIPTATANAKKRIGIVMFPSFETLDVVGPVEMWGNLPDYQILMVSEHGGSVRSAQGVETVATYSFDTAPQFDISIVPGGVGTRTEVGNPAMLELMRKQDKEPHGLLPFVQAQQFSRRPAF</sequence>
<dbReference type="InterPro" id="IPR052158">
    <property type="entry name" value="INH-QAR"/>
</dbReference>
<dbReference type="InterPro" id="IPR029062">
    <property type="entry name" value="Class_I_gatase-like"/>
</dbReference>
<feature type="domain" description="DJ-1/PfpI" evidence="2">
    <location>
        <begin position="33"/>
        <end position="121"/>
    </location>
</feature>
<dbReference type="Pfam" id="PF01965">
    <property type="entry name" value="DJ-1_PfpI"/>
    <property type="match status" value="1"/>
</dbReference>
<gene>
    <name evidence="3" type="ORF">P3W85_01135</name>
</gene>
<reference evidence="3 4" key="1">
    <citation type="submission" date="2023-03" db="EMBL/GenBank/DDBJ databases">
        <title>Draft assemblies of triclosan tolerant bacteria isolated from returned activated sludge.</title>
        <authorList>
            <person name="Van Hamelsveld S."/>
        </authorList>
    </citation>
    <scope>NUCLEOTIDE SEQUENCE [LARGE SCALE GENOMIC DNA]</scope>
    <source>
        <strain evidence="3 4">GW210010_S58</strain>
    </source>
</reference>
<proteinExistence type="predicted"/>
<keyword evidence="4" id="KW-1185">Reference proteome</keyword>
<dbReference type="PANTHER" id="PTHR43130:SF15">
    <property type="entry name" value="THIJ_PFPI FAMILY PROTEIN (AFU_ORTHOLOGUE AFUA_5G14240)"/>
    <property type="match status" value="1"/>
</dbReference>
<organism evidence="3 4">
    <name type="scientific">Cupriavidus basilensis</name>
    <dbReference type="NCBI Taxonomy" id="68895"/>
    <lineage>
        <taxon>Bacteria</taxon>
        <taxon>Pseudomonadati</taxon>
        <taxon>Pseudomonadota</taxon>
        <taxon>Betaproteobacteria</taxon>
        <taxon>Burkholderiales</taxon>
        <taxon>Burkholderiaceae</taxon>
        <taxon>Cupriavidus</taxon>
    </lineage>
</organism>
<protein>
    <submittedName>
        <fullName evidence="3">DJ-1/PfpI family protein</fullName>
    </submittedName>
</protein>
<evidence type="ECO:0000313" key="3">
    <source>
        <dbReference type="EMBL" id="MDF3831570.1"/>
    </source>
</evidence>
<dbReference type="EMBL" id="JARJLM010000017">
    <property type="protein sequence ID" value="MDF3831570.1"/>
    <property type="molecule type" value="Genomic_DNA"/>
</dbReference>
<comment type="caution">
    <text evidence="3">The sequence shown here is derived from an EMBL/GenBank/DDBJ whole genome shotgun (WGS) entry which is preliminary data.</text>
</comment>
<dbReference type="Proteomes" id="UP001216674">
    <property type="component" value="Unassembled WGS sequence"/>
</dbReference>
<evidence type="ECO:0000313" key="4">
    <source>
        <dbReference type="Proteomes" id="UP001216674"/>
    </source>
</evidence>
<evidence type="ECO:0000259" key="2">
    <source>
        <dbReference type="Pfam" id="PF01965"/>
    </source>
</evidence>
<feature type="compositionally biased region" description="Polar residues" evidence="1">
    <location>
        <begin position="1"/>
        <end position="15"/>
    </location>
</feature>
<feature type="region of interest" description="Disordered" evidence="1">
    <location>
        <begin position="1"/>
        <end position="22"/>
    </location>
</feature>
<evidence type="ECO:0000256" key="1">
    <source>
        <dbReference type="SAM" id="MobiDB-lite"/>
    </source>
</evidence>